<dbReference type="GO" id="GO:0055085">
    <property type="term" value="P:transmembrane transport"/>
    <property type="evidence" value="ECO:0007669"/>
    <property type="project" value="InterPro"/>
</dbReference>
<feature type="domain" description="ABC transmembrane type-1" evidence="8">
    <location>
        <begin position="283"/>
        <end position="486"/>
    </location>
</feature>
<evidence type="ECO:0000259" key="8">
    <source>
        <dbReference type="PROSITE" id="PS50928"/>
    </source>
</evidence>
<name>A0A6A0BDD9_9LACT</name>
<dbReference type="PANTHER" id="PTHR30465">
    <property type="entry name" value="INNER MEMBRANE ABC TRANSPORTER"/>
    <property type="match status" value="1"/>
</dbReference>
<keyword evidence="5 7" id="KW-1133">Transmembrane helix</keyword>
<evidence type="ECO:0000256" key="7">
    <source>
        <dbReference type="RuleBase" id="RU363032"/>
    </source>
</evidence>
<keyword evidence="2 7" id="KW-0813">Transport</keyword>
<dbReference type="CDD" id="cd06261">
    <property type="entry name" value="TM_PBP2"/>
    <property type="match status" value="1"/>
</dbReference>
<dbReference type="Proteomes" id="UP000480303">
    <property type="component" value="Unassembled WGS sequence"/>
</dbReference>
<dbReference type="PROSITE" id="PS50928">
    <property type="entry name" value="ABC_TM1"/>
    <property type="match status" value="1"/>
</dbReference>
<dbReference type="Gene3D" id="1.10.3720.10">
    <property type="entry name" value="MetI-like"/>
    <property type="match status" value="1"/>
</dbReference>
<dbReference type="Pfam" id="PF00528">
    <property type="entry name" value="BPD_transp_1"/>
    <property type="match status" value="1"/>
</dbReference>
<dbReference type="GO" id="GO:0015031">
    <property type="term" value="P:protein transport"/>
    <property type="evidence" value="ECO:0007669"/>
    <property type="project" value="UniProtKB-KW"/>
</dbReference>
<accession>A0A6A0BDD9</accession>
<evidence type="ECO:0000256" key="3">
    <source>
        <dbReference type="ARBA" id="ARBA00022475"/>
    </source>
</evidence>
<organism evidence="9 10">
    <name type="scientific">Pseudolactococcus hodotermopsidis</name>
    <dbReference type="NCBI Taxonomy" id="2709157"/>
    <lineage>
        <taxon>Bacteria</taxon>
        <taxon>Bacillati</taxon>
        <taxon>Bacillota</taxon>
        <taxon>Bacilli</taxon>
        <taxon>Lactobacillales</taxon>
        <taxon>Streptococcaceae</taxon>
        <taxon>Pseudolactococcus</taxon>
    </lineage>
</organism>
<reference evidence="9 10" key="1">
    <citation type="submission" date="2020-02" db="EMBL/GenBank/DDBJ databases">
        <title>Draft genome sequence of Lactococcus sp. Hs30E4-3.</title>
        <authorList>
            <person name="Noda S."/>
            <person name="Yuki M."/>
            <person name="Ohkuma M."/>
        </authorList>
    </citation>
    <scope>NUCLEOTIDE SEQUENCE [LARGE SCALE GENOMIC DNA]</scope>
    <source>
        <strain evidence="9 10">Hs30E4-3</strain>
    </source>
</reference>
<evidence type="ECO:0000256" key="4">
    <source>
        <dbReference type="ARBA" id="ARBA00022692"/>
    </source>
</evidence>
<feature type="transmembrane region" description="Helical" evidence="7">
    <location>
        <begin position="424"/>
        <end position="444"/>
    </location>
</feature>
<dbReference type="PANTHER" id="PTHR30465:SF0">
    <property type="entry name" value="OLIGOPEPTIDE TRANSPORT SYSTEM PERMEASE PROTEIN APPB"/>
    <property type="match status" value="1"/>
</dbReference>
<dbReference type="GO" id="GO:0015833">
    <property type="term" value="P:peptide transport"/>
    <property type="evidence" value="ECO:0007669"/>
    <property type="project" value="UniProtKB-KW"/>
</dbReference>
<dbReference type="InterPro" id="IPR000515">
    <property type="entry name" value="MetI-like"/>
</dbReference>
<evidence type="ECO:0000256" key="2">
    <source>
        <dbReference type="ARBA" id="ARBA00022448"/>
    </source>
</evidence>
<evidence type="ECO:0000256" key="5">
    <source>
        <dbReference type="ARBA" id="ARBA00022989"/>
    </source>
</evidence>
<dbReference type="EMBL" id="BLLI01000006">
    <property type="protein sequence ID" value="GFH41837.1"/>
    <property type="molecule type" value="Genomic_DNA"/>
</dbReference>
<evidence type="ECO:0000256" key="1">
    <source>
        <dbReference type="ARBA" id="ARBA00004651"/>
    </source>
</evidence>
<keyword evidence="4 7" id="KW-0812">Transmembrane</keyword>
<feature type="transmembrane region" description="Helical" evidence="7">
    <location>
        <begin position="287"/>
        <end position="308"/>
    </location>
</feature>
<dbReference type="SUPFAM" id="SSF161098">
    <property type="entry name" value="MetI-like"/>
    <property type="match status" value="1"/>
</dbReference>
<dbReference type="AlphaFoldDB" id="A0A6A0BDD9"/>
<comment type="similarity">
    <text evidence="7">Belongs to the binding-protein-dependent transport system permease family.</text>
</comment>
<feature type="transmembrane region" description="Helical" evidence="7">
    <location>
        <begin position="464"/>
        <end position="486"/>
    </location>
</feature>
<dbReference type="InterPro" id="IPR035906">
    <property type="entry name" value="MetI-like_sf"/>
</dbReference>
<evidence type="ECO:0000313" key="10">
    <source>
        <dbReference type="Proteomes" id="UP000480303"/>
    </source>
</evidence>
<feature type="transmembrane region" description="Helical" evidence="7">
    <location>
        <begin position="363"/>
        <end position="382"/>
    </location>
</feature>
<feature type="transmembrane region" description="Helical" evidence="7">
    <location>
        <begin position="12"/>
        <end position="35"/>
    </location>
</feature>
<sequence length="501" mass="55886">MVYNMKKYVLFRLLRATISIVVVTTIIYALIFSLIPRRNIFTSDEQYARVAGKADPRREYENVTYERQGYIDYLSQKELIAKLKATAPNFDGTDTKENLAAAKAWAKSAKGDWKIEQMPTSKTIYATKEIPIWQRVGKFYANLIQIDHPWKIQDKSNPDLKRYLKFTADKSGGPALIGSGTKYKYLIYFDGHFPFIHQNIITLNLGQSYPTFSGRAVTEVLTSGQGETVTREITLPDGKTMKTSMDIHSATYQSPKNQSSRMKRIFKDDYTNVKNVYTDPSMIGNSLRIGVVGVILAYLIAIPIAILLSRYAGKLIDRLGLIFITALIALPSLAVIYTDRFVGSLFGLPDSFTTFGASEVKSYILPTIILALLNVPTLTMWIRRYMIDQQSSDYIKFARAKGLSEKEISQKHILKNAMIPISNGIPSAIIAMVAGATMTESIFLMPGMGKMLPDAIKAHNNPMVIGITFILTSLAVIAVLLGDLLMQVIDPRIQLSSKGGK</sequence>
<comment type="caution">
    <text evidence="9">The sequence shown here is derived from an EMBL/GenBank/DDBJ whole genome shotgun (WGS) entry which is preliminary data.</text>
</comment>
<keyword evidence="6 7" id="KW-0472">Membrane</keyword>
<keyword evidence="3" id="KW-1003">Cell membrane</keyword>
<protein>
    <submittedName>
        <fullName evidence="9">Oligopeptidepermease</fullName>
    </submittedName>
</protein>
<comment type="subcellular location">
    <subcellularLocation>
        <location evidence="1 7">Cell membrane</location>
        <topology evidence="1 7">Multi-pass membrane protein</topology>
    </subcellularLocation>
</comment>
<evidence type="ECO:0000313" key="9">
    <source>
        <dbReference type="EMBL" id="GFH41837.1"/>
    </source>
</evidence>
<evidence type="ECO:0000256" key="6">
    <source>
        <dbReference type="ARBA" id="ARBA00023136"/>
    </source>
</evidence>
<feature type="transmembrane region" description="Helical" evidence="7">
    <location>
        <begin position="320"/>
        <end position="343"/>
    </location>
</feature>
<proteinExistence type="inferred from homology"/>
<dbReference type="GO" id="GO:0005886">
    <property type="term" value="C:plasma membrane"/>
    <property type="evidence" value="ECO:0007669"/>
    <property type="project" value="UniProtKB-SubCell"/>
</dbReference>
<gene>
    <name evidence="9" type="primary">oppB</name>
    <name evidence="9" type="ORF">Hs30E_03880</name>
</gene>
<keyword evidence="10" id="KW-1185">Reference proteome</keyword>